<evidence type="ECO:0000313" key="3">
    <source>
        <dbReference type="Proteomes" id="UP001311915"/>
    </source>
</evidence>
<feature type="compositionally biased region" description="Polar residues" evidence="1">
    <location>
        <begin position="40"/>
        <end position="53"/>
    </location>
</feature>
<proteinExistence type="predicted"/>
<comment type="caution">
    <text evidence="2">The sequence shown here is derived from an EMBL/GenBank/DDBJ whole genome shotgun (WGS) entry which is preliminary data.</text>
</comment>
<accession>A0AAV9KUQ0</accession>
<organism evidence="2 3">
    <name type="scientific">Solanum pinnatisectum</name>
    <name type="common">tansyleaf nightshade</name>
    <dbReference type="NCBI Taxonomy" id="50273"/>
    <lineage>
        <taxon>Eukaryota</taxon>
        <taxon>Viridiplantae</taxon>
        <taxon>Streptophyta</taxon>
        <taxon>Embryophyta</taxon>
        <taxon>Tracheophyta</taxon>
        <taxon>Spermatophyta</taxon>
        <taxon>Magnoliopsida</taxon>
        <taxon>eudicotyledons</taxon>
        <taxon>Gunneridae</taxon>
        <taxon>Pentapetalae</taxon>
        <taxon>asterids</taxon>
        <taxon>lamiids</taxon>
        <taxon>Solanales</taxon>
        <taxon>Solanaceae</taxon>
        <taxon>Solanoideae</taxon>
        <taxon>Solaneae</taxon>
        <taxon>Solanum</taxon>
    </lineage>
</organism>
<dbReference type="EMBL" id="JAWPEI010000009">
    <property type="protein sequence ID" value="KAK4717176.1"/>
    <property type="molecule type" value="Genomic_DNA"/>
</dbReference>
<dbReference type="PANTHER" id="PTHR33193:SF13">
    <property type="entry name" value="EXPRESSED PROTEIN"/>
    <property type="match status" value="1"/>
</dbReference>
<dbReference type="InterPro" id="IPR021899">
    <property type="entry name" value="DUF3511"/>
</dbReference>
<evidence type="ECO:0008006" key="4">
    <source>
        <dbReference type="Google" id="ProtNLM"/>
    </source>
</evidence>
<name>A0AAV9KUQ0_9SOLN</name>
<evidence type="ECO:0000256" key="1">
    <source>
        <dbReference type="SAM" id="MobiDB-lite"/>
    </source>
</evidence>
<reference evidence="2 3" key="1">
    <citation type="submission" date="2023-10" db="EMBL/GenBank/DDBJ databases">
        <title>Genome-Wide Identification Analysis in wild type Solanum Pinnatisectum Reveals Some Genes Defensing Phytophthora Infestans.</title>
        <authorList>
            <person name="Sun C."/>
        </authorList>
    </citation>
    <scope>NUCLEOTIDE SEQUENCE [LARGE SCALE GENOMIC DNA]</scope>
    <source>
        <strain evidence="2">LQN</strain>
        <tissue evidence="2">Leaf</tissue>
    </source>
</reference>
<keyword evidence="3" id="KW-1185">Reference proteome</keyword>
<dbReference type="Proteomes" id="UP001311915">
    <property type="component" value="Unassembled WGS sequence"/>
</dbReference>
<sequence>MHISYIYIFFQKFEILKSNMQLKEFKSHDIYDHMEDPQKITRSSSKSNTNSYTLPKKQYKKLEDKRRKRVASYKSYTIEGKIKNSIRDGLRWIKNKYSSIVHRH</sequence>
<protein>
    <recommendedName>
        <fullName evidence="4">DUF3511 domain-containing protein</fullName>
    </recommendedName>
</protein>
<dbReference type="AlphaFoldDB" id="A0AAV9KUQ0"/>
<dbReference type="PANTHER" id="PTHR33193">
    <property type="entry name" value="DOMAIN PROTEIN, PUTATIVE (DUF3511)-RELATED"/>
    <property type="match status" value="1"/>
</dbReference>
<evidence type="ECO:0000313" key="2">
    <source>
        <dbReference type="EMBL" id="KAK4717176.1"/>
    </source>
</evidence>
<gene>
    <name evidence="2" type="ORF">R3W88_015514</name>
</gene>
<feature type="region of interest" description="Disordered" evidence="1">
    <location>
        <begin position="36"/>
        <end position="55"/>
    </location>
</feature>
<dbReference type="Pfam" id="PF12023">
    <property type="entry name" value="DUF3511"/>
    <property type="match status" value="1"/>
</dbReference>